<evidence type="ECO:0000313" key="5">
    <source>
        <dbReference type="Proteomes" id="UP000323994"/>
    </source>
</evidence>
<name>A0A5M8Q7H9_9BACT</name>
<keyword evidence="5" id="KW-1185">Reference proteome</keyword>
<dbReference type="InterPro" id="IPR047650">
    <property type="entry name" value="Transpos_IS110"/>
</dbReference>
<dbReference type="Pfam" id="PF01548">
    <property type="entry name" value="DEDD_Tnp_IS110"/>
    <property type="match status" value="1"/>
</dbReference>
<evidence type="ECO:0000313" key="4">
    <source>
        <dbReference type="EMBL" id="KAA6430826.1"/>
    </source>
</evidence>
<evidence type="ECO:0000256" key="1">
    <source>
        <dbReference type="SAM" id="Coils"/>
    </source>
</evidence>
<evidence type="ECO:0000259" key="3">
    <source>
        <dbReference type="Pfam" id="PF02371"/>
    </source>
</evidence>
<sequence length="350" mass="40178">MMNILKQVLGVDVAQKELVVTLGRLLSDLSIELYAYKVFSNTENGFSSLLTWTNRLIDPDIELRFVMEATGVYHQKFAYFLDDHGYGLSIILPNKISNYIKTLEVKTVTDKSCSEAIARFGLERKLDSWKRPNSTYKNLQQLTRERDQIVLERSAVKNQLHAESQEAEPHERSLERLKERISFLNRQEQEIKEDINQVVNQDTELKKEVKIISSIPGVGELTAIIILAETNGFELIRNKKQLSSYAGFDVKEKQSGTSVKGKPRISKKGNRTLRKAMYFPAITAVKWDENFKNMYIRIVSKQGIKMKALIAVQRKLLELAFTLFKTKAKYDKSFEARKAEQKNSMSAQNA</sequence>
<dbReference type="RefSeq" id="WP_139014759.1">
    <property type="nucleotide sequence ID" value="NZ_VBSN01000075.1"/>
</dbReference>
<comment type="caution">
    <text evidence="4">The sequence shown here is derived from an EMBL/GenBank/DDBJ whole genome shotgun (WGS) entry which is preliminary data.</text>
</comment>
<feature type="coiled-coil region" evidence="1">
    <location>
        <begin position="139"/>
        <end position="204"/>
    </location>
</feature>
<dbReference type="EMBL" id="VBSN01000075">
    <property type="protein sequence ID" value="KAA6430826.1"/>
    <property type="molecule type" value="Genomic_DNA"/>
</dbReference>
<dbReference type="InterPro" id="IPR003346">
    <property type="entry name" value="Transposase_20"/>
</dbReference>
<dbReference type="AlphaFoldDB" id="A0A5M8Q7H9"/>
<dbReference type="PANTHER" id="PTHR33055:SF13">
    <property type="entry name" value="TRANSPOSASE"/>
    <property type="match status" value="1"/>
</dbReference>
<dbReference type="Proteomes" id="UP000323994">
    <property type="component" value="Unassembled WGS sequence"/>
</dbReference>
<feature type="domain" description="Transposase IS116/IS110/IS902 C-terminal" evidence="3">
    <location>
        <begin position="210"/>
        <end position="295"/>
    </location>
</feature>
<evidence type="ECO:0000259" key="2">
    <source>
        <dbReference type="Pfam" id="PF01548"/>
    </source>
</evidence>
<reference evidence="4 5" key="1">
    <citation type="submission" date="2019-05" db="EMBL/GenBank/DDBJ databases">
        <authorList>
            <person name="Qu J.-H."/>
        </authorList>
    </citation>
    <scope>NUCLEOTIDE SEQUENCE [LARGE SCALE GENOMIC DNA]</scope>
    <source>
        <strain evidence="4 5">NS28</strain>
    </source>
</reference>
<feature type="domain" description="Transposase IS110-like N-terminal" evidence="2">
    <location>
        <begin position="10"/>
        <end position="162"/>
    </location>
</feature>
<accession>A0A5M8Q7H9</accession>
<proteinExistence type="predicted"/>
<gene>
    <name evidence="4" type="ORF">FEM33_25265</name>
</gene>
<dbReference type="GO" id="GO:0003677">
    <property type="term" value="F:DNA binding"/>
    <property type="evidence" value="ECO:0007669"/>
    <property type="project" value="InterPro"/>
</dbReference>
<dbReference type="NCBIfam" id="NF033542">
    <property type="entry name" value="transpos_IS110"/>
    <property type="match status" value="1"/>
</dbReference>
<dbReference type="GO" id="GO:0004803">
    <property type="term" value="F:transposase activity"/>
    <property type="evidence" value="ECO:0007669"/>
    <property type="project" value="InterPro"/>
</dbReference>
<dbReference type="GO" id="GO:0006313">
    <property type="term" value="P:DNA transposition"/>
    <property type="evidence" value="ECO:0007669"/>
    <property type="project" value="InterPro"/>
</dbReference>
<protein>
    <submittedName>
        <fullName evidence="4">IS110 family transposase</fullName>
    </submittedName>
</protein>
<dbReference type="InterPro" id="IPR002525">
    <property type="entry name" value="Transp_IS110-like_N"/>
</dbReference>
<organism evidence="4 5">
    <name type="scientific">Dyadobacter flavalbus</name>
    <dbReference type="NCBI Taxonomy" id="2579942"/>
    <lineage>
        <taxon>Bacteria</taxon>
        <taxon>Pseudomonadati</taxon>
        <taxon>Bacteroidota</taxon>
        <taxon>Cytophagia</taxon>
        <taxon>Cytophagales</taxon>
        <taxon>Spirosomataceae</taxon>
        <taxon>Dyadobacter</taxon>
    </lineage>
</organism>
<dbReference type="PANTHER" id="PTHR33055">
    <property type="entry name" value="TRANSPOSASE FOR INSERTION SEQUENCE ELEMENT IS1111A"/>
    <property type="match status" value="1"/>
</dbReference>
<dbReference type="Pfam" id="PF02371">
    <property type="entry name" value="Transposase_20"/>
    <property type="match status" value="1"/>
</dbReference>
<dbReference type="OrthoDB" id="964423at2"/>
<keyword evidence="1" id="KW-0175">Coiled coil</keyword>